<proteinExistence type="predicted"/>
<sequence length="366" mass="40472">MAADRVRIVDDFRVTDGRFRVLLEWRDVVALSLQNREAFAGDEFQKAHGSRLVGRLAYGKAGLAAEHGHHLLAALVPWRDEHADRKGIAMQQQARRPAALESHRYLAFLEKTHAVVVAGCHERRLHVAALRQQRRPGEDIGDLGGVEIQRALGHLAFPVRLARDHVVGEARGKRSVSEHVWECAVQHHGRESRAFELRAHAQELVEIRWQLVDTRFFEHLAVVVDHRRCDTARDAEPFAAAAGPVPLERGEHVRPGRCLADIGKDTLIGQFGRIGIGIDAQQIGQRAGSDAGFDVLFDRIADHELNVQLHIGIELAELGSNLKHLLGPVRCPDQCRNAGPVWRGQTGDGGVLLVATAQNQQTDQAG</sequence>
<dbReference type="AlphaFoldDB" id="A0A1R3K4N5"/>
<organism evidence="1 2">
    <name type="scientific">Corchorus capsularis</name>
    <name type="common">Jute</name>
    <dbReference type="NCBI Taxonomy" id="210143"/>
    <lineage>
        <taxon>Eukaryota</taxon>
        <taxon>Viridiplantae</taxon>
        <taxon>Streptophyta</taxon>
        <taxon>Embryophyta</taxon>
        <taxon>Tracheophyta</taxon>
        <taxon>Spermatophyta</taxon>
        <taxon>Magnoliopsida</taxon>
        <taxon>eudicotyledons</taxon>
        <taxon>Gunneridae</taxon>
        <taxon>Pentapetalae</taxon>
        <taxon>rosids</taxon>
        <taxon>malvids</taxon>
        <taxon>Malvales</taxon>
        <taxon>Malvaceae</taxon>
        <taxon>Grewioideae</taxon>
        <taxon>Apeibeae</taxon>
        <taxon>Corchorus</taxon>
    </lineage>
</organism>
<gene>
    <name evidence="1" type="ORF">CCACVL1_02934</name>
</gene>
<protein>
    <submittedName>
        <fullName evidence="1">Uncharacterized protein</fullName>
    </submittedName>
</protein>
<keyword evidence="2" id="KW-1185">Reference proteome</keyword>
<accession>A0A1R3K4N5</accession>
<evidence type="ECO:0000313" key="1">
    <source>
        <dbReference type="EMBL" id="OMP02050.1"/>
    </source>
</evidence>
<evidence type="ECO:0000313" key="2">
    <source>
        <dbReference type="Proteomes" id="UP000188268"/>
    </source>
</evidence>
<dbReference type="Gramene" id="OMP02050">
    <property type="protein sequence ID" value="OMP02050"/>
    <property type="gene ID" value="CCACVL1_02934"/>
</dbReference>
<dbReference type="EMBL" id="AWWV01006311">
    <property type="protein sequence ID" value="OMP02050.1"/>
    <property type="molecule type" value="Genomic_DNA"/>
</dbReference>
<name>A0A1R3K4N5_COCAP</name>
<dbReference type="Proteomes" id="UP000188268">
    <property type="component" value="Unassembled WGS sequence"/>
</dbReference>
<reference evidence="1 2" key="1">
    <citation type="submission" date="2013-09" db="EMBL/GenBank/DDBJ databases">
        <title>Corchorus capsularis genome sequencing.</title>
        <authorList>
            <person name="Alam M."/>
            <person name="Haque M.S."/>
            <person name="Islam M.S."/>
            <person name="Emdad E.M."/>
            <person name="Islam M.M."/>
            <person name="Ahmed B."/>
            <person name="Halim A."/>
            <person name="Hossen Q.M.M."/>
            <person name="Hossain M.Z."/>
            <person name="Ahmed R."/>
            <person name="Khan M.M."/>
            <person name="Islam R."/>
            <person name="Rashid M.M."/>
            <person name="Khan S.A."/>
            <person name="Rahman M.S."/>
            <person name="Alam M."/>
        </authorList>
    </citation>
    <scope>NUCLEOTIDE SEQUENCE [LARGE SCALE GENOMIC DNA]</scope>
    <source>
        <strain evidence="2">cv. CVL-1</strain>
        <tissue evidence="1">Whole seedling</tissue>
    </source>
</reference>
<comment type="caution">
    <text evidence="1">The sequence shown here is derived from an EMBL/GenBank/DDBJ whole genome shotgun (WGS) entry which is preliminary data.</text>
</comment>